<accession>A0A553DR21</accession>
<comment type="caution">
    <text evidence="7">The sequence shown here is derived from an EMBL/GenBank/DDBJ whole genome shotgun (WGS) entry which is preliminary data.</text>
</comment>
<evidence type="ECO:0000256" key="2">
    <source>
        <dbReference type="ARBA" id="ARBA00022729"/>
    </source>
</evidence>
<evidence type="ECO:0000313" key="8">
    <source>
        <dbReference type="Proteomes" id="UP000316371"/>
    </source>
</evidence>
<dbReference type="Gene3D" id="3.80.10.10">
    <property type="entry name" value="Ribonuclease Inhibitor"/>
    <property type="match status" value="2"/>
</dbReference>
<keyword evidence="2 4" id="KW-0732">Signal</keyword>
<dbReference type="Proteomes" id="UP000316371">
    <property type="component" value="Unassembled WGS sequence"/>
</dbReference>
<dbReference type="SUPFAM" id="SSF52058">
    <property type="entry name" value="L domain-like"/>
    <property type="match status" value="1"/>
</dbReference>
<protein>
    <submittedName>
        <fullName evidence="7">T9SS type A sorting domain-containing protein</fullName>
    </submittedName>
</protein>
<evidence type="ECO:0000256" key="3">
    <source>
        <dbReference type="ARBA" id="ARBA00022737"/>
    </source>
</evidence>
<dbReference type="GO" id="GO:0035591">
    <property type="term" value="F:signaling adaptor activity"/>
    <property type="evidence" value="ECO:0007669"/>
    <property type="project" value="TreeGrafter"/>
</dbReference>
<gene>
    <name evidence="7" type="ORF">FNW21_15395</name>
</gene>
<dbReference type="Pfam" id="PF18962">
    <property type="entry name" value="Por_Secre_tail"/>
    <property type="match status" value="1"/>
</dbReference>
<reference evidence="7 8" key="1">
    <citation type="submission" date="2019-07" db="EMBL/GenBank/DDBJ databases">
        <title>Novel species of Flavobacterium.</title>
        <authorList>
            <person name="Liu Q."/>
            <person name="Xin Y.-H."/>
        </authorList>
    </citation>
    <scope>NUCLEOTIDE SEQUENCE [LARGE SCALE GENOMIC DNA]</scope>
    <source>
        <strain evidence="7 8">LB1R34</strain>
    </source>
</reference>
<evidence type="ECO:0000256" key="1">
    <source>
        <dbReference type="ARBA" id="ARBA00022614"/>
    </source>
</evidence>
<dbReference type="PANTHER" id="PTHR47566:SF1">
    <property type="entry name" value="PROTEIN NUD1"/>
    <property type="match status" value="1"/>
</dbReference>
<sequence>MKKRYFLLFIFFIIASLQAQPISFSDANFKSKLVQSDVTNTIARNLSDDYFAIDVNKNGEIELNEAAQVSYLELNNSEITSLLGIENFINLVTIECSNNAISNLDISHLKILTDLVCDNNNLVTLTLNGATNLQNLYCQSNQLTTLNANDLLNLLTLNCSDNKLTTLSVNNLNNLQSLLCNSNAISTLNLDDLISLLTLDCSSNSLTALDFSKITNIVSLNCNFNLLSTLTVTSLLNLNNLACSTNKLTTLTVAGLENITTLNCNNNQLTTLNTSNLDALTYLYCANNNLQSLLVTELKNLKVLDCNTNKIQTVDLNGLTNLQSLYCNNNILNTLNTNNQTQLQTLLVANNNLNTLFLKNGSSEGFLDFSGNPNLNYICADELETAYIEEEILNNNYTNCEVNSYCIFVPGGNYYSIEGSNKYDSNSTGCDVLDINFQNLKVLLDDGITKTNFIANTTGFYSFGLTAGTYTLQPQLENPNYYTITPASSTVTFPDAGTSFNSSFCIAPNGNHSDLEINILPLDNARASFDSSYKIVYKNKGTVIQSGVVSLNFDGNALNVTTTNPLISSQSATNLMWNFTNLKPQETQTITVTFKVKSTIPADYQLNYSTNITNVLDITPADNSFQLTQVVATILNKNAKICLEGHSITPENLGDYLHYMIRFENSGSTIAKNIVVEDIIDTSKFDITTLIPLYSSNSFTTKITNTNNVAFLFENINLPFAENTNKGYVAFKIKTKTSVSNIEKINNSAQVYFDYEAPITTNTATTSIQTLQVEENNFSDFFTVYPNPVKDNLNLISKNQSEINSIEIYNTLGQLLQTFISPKTTAIIPVSGLKKGLYILKISAVNGNWSTQFLKE</sequence>
<evidence type="ECO:0000256" key="4">
    <source>
        <dbReference type="SAM" id="SignalP"/>
    </source>
</evidence>
<feature type="chain" id="PRO_5021700327" evidence="4">
    <location>
        <begin position="20"/>
        <end position="856"/>
    </location>
</feature>
<organism evidence="7 8">
    <name type="scientific">Flavobacterium restrictum</name>
    <dbReference type="NCBI Taxonomy" id="2594428"/>
    <lineage>
        <taxon>Bacteria</taxon>
        <taxon>Pseudomonadati</taxon>
        <taxon>Bacteroidota</taxon>
        <taxon>Flavobacteriia</taxon>
        <taxon>Flavobacteriales</taxon>
        <taxon>Flavobacteriaceae</taxon>
        <taxon>Flavobacterium</taxon>
    </lineage>
</organism>
<keyword evidence="8" id="KW-1185">Reference proteome</keyword>
<dbReference type="InterPro" id="IPR032675">
    <property type="entry name" value="LRR_dom_sf"/>
</dbReference>
<dbReference type="NCBIfam" id="TIGR04183">
    <property type="entry name" value="Por_Secre_tail"/>
    <property type="match status" value="1"/>
</dbReference>
<dbReference type="EMBL" id="VJZT01000027">
    <property type="protein sequence ID" value="TRX35219.1"/>
    <property type="molecule type" value="Genomic_DNA"/>
</dbReference>
<feature type="domain" description="Secretion system C-terminal sorting" evidence="5">
    <location>
        <begin position="784"/>
        <end position="848"/>
    </location>
</feature>
<dbReference type="OrthoDB" id="1110367at2"/>
<keyword evidence="1" id="KW-0433">Leucine-rich repeat</keyword>
<proteinExistence type="predicted"/>
<dbReference type="AlphaFoldDB" id="A0A553DR21"/>
<evidence type="ECO:0000313" key="7">
    <source>
        <dbReference type="EMBL" id="TRX35219.1"/>
    </source>
</evidence>
<dbReference type="PANTHER" id="PTHR47566">
    <property type="match status" value="1"/>
</dbReference>
<dbReference type="Pfam" id="PF24595">
    <property type="entry name" value="DUF7619"/>
    <property type="match status" value="1"/>
</dbReference>
<dbReference type="InterPro" id="IPR055353">
    <property type="entry name" value="DUF7619"/>
</dbReference>
<dbReference type="RefSeq" id="WP_144257643.1">
    <property type="nucleotide sequence ID" value="NZ_VJZT01000027.1"/>
</dbReference>
<feature type="domain" description="DUF7619" evidence="6">
    <location>
        <begin position="637"/>
        <end position="766"/>
    </location>
</feature>
<name>A0A553DR21_9FLAO</name>
<keyword evidence="3" id="KW-0677">Repeat</keyword>
<evidence type="ECO:0000259" key="6">
    <source>
        <dbReference type="Pfam" id="PF24595"/>
    </source>
</evidence>
<dbReference type="InterPro" id="IPR052574">
    <property type="entry name" value="CDIRP"/>
</dbReference>
<dbReference type="InterPro" id="IPR026444">
    <property type="entry name" value="Secre_tail"/>
</dbReference>
<feature type="signal peptide" evidence="4">
    <location>
        <begin position="1"/>
        <end position="19"/>
    </location>
</feature>
<evidence type="ECO:0000259" key="5">
    <source>
        <dbReference type="Pfam" id="PF18962"/>
    </source>
</evidence>